<feature type="domain" description="ABC3 transporter permease C-terminal" evidence="8">
    <location>
        <begin position="213"/>
        <end position="254"/>
    </location>
</feature>
<evidence type="ECO:0000256" key="5">
    <source>
        <dbReference type="ARBA" id="ARBA00023136"/>
    </source>
</evidence>
<evidence type="ECO:0000256" key="2">
    <source>
        <dbReference type="ARBA" id="ARBA00022475"/>
    </source>
</evidence>
<dbReference type="AlphaFoldDB" id="X0VZU7"/>
<keyword evidence="3 7" id="KW-0812">Transmembrane</keyword>
<evidence type="ECO:0000256" key="7">
    <source>
        <dbReference type="SAM" id="Phobius"/>
    </source>
</evidence>
<evidence type="ECO:0000256" key="6">
    <source>
        <dbReference type="ARBA" id="ARBA00038076"/>
    </source>
</evidence>
<name>X0VZU7_9ZZZZ</name>
<feature type="domain" description="MacB-like periplasmic core" evidence="9">
    <location>
        <begin position="14"/>
        <end position="176"/>
    </location>
</feature>
<dbReference type="Pfam" id="PF02687">
    <property type="entry name" value="FtsX"/>
    <property type="match status" value="1"/>
</dbReference>
<evidence type="ECO:0000256" key="4">
    <source>
        <dbReference type="ARBA" id="ARBA00022989"/>
    </source>
</evidence>
<dbReference type="InterPro" id="IPR003838">
    <property type="entry name" value="ABC3_permease_C"/>
</dbReference>
<dbReference type="InterPro" id="IPR025857">
    <property type="entry name" value="MacB_PCD"/>
</dbReference>
<proteinExistence type="inferred from homology"/>
<dbReference type="InterPro" id="IPR050250">
    <property type="entry name" value="Macrolide_Exporter_MacB"/>
</dbReference>
<evidence type="ECO:0000313" key="10">
    <source>
        <dbReference type="EMBL" id="GAG17943.1"/>
    </source>
</evidence>
<feature type="transmembrane region" description="Helical" evidence="7">
    <location>
        <begin position="202"/>
        <end position="233"/>
    </location>
</feature>
<evidence type="ECO:0000256" key="3">
    <source>
        <dbReference type="ARBA" id="ARBA00022692"/>
    </source>
</evidence>
<keyword evidence="2" id="KW-1003">Cell membrane</keyword>
<sequence length="256" mass="27570">DEGGREGGPPGVATNKLTLKIAKKLEREGEYIESVLPIVTKSLVAKFGNNSHSTGIIASSEKYTAIRKSELETGKNFTKTDVSSAKKVAILGPTLKDKLFKDTNPLNKKISLGDQRYLVIGVFKEKGAAMGQDQDDMALIPITAANKQFNIEKLNYIYIESSSAKDTTKTAAEVKKILLEEMDEEDFTVMDSKDLLSSISSILSVLTVALGGIASISLLVGGIGIMNIMLVSVTERTKEIGLRKAVGAQESDILTQ</sequence>
<accession>X0VZU7</accession>
<evidence type="ECO:0000259" key="8">
    <source>
        <dbReference type="Pfam" id="PF02687"/>
    </source>
</evidence>
<comment type="subcellular location">
    <subcellularLocation>
        <location evidence="1">Cell membrane</location>
        <topology evidence="1">Multi-pass membrane protein</topology>
    </subcellularLocation>
</comment>
<dbReference type="PANTHER" id="PTHR30572">
    <property type="entry name" value="MEMBRANE COMPONENT OF TRANSPORTER-RELATED"/>
    <property type="match status" value="1"/>
</dbReference>
<reference evidence="10" key="1">
    <citation type="journal article" date="2014" name="Front. Microbiol.">
        <title>High frequency of phylogenetically diverse reductive dehalogenase-homologous genes in deep subseafloor sedimentary metagenomes.</title>
        <authorList>
            <person name="Kawai M."/>
            <person name="Futagami T."/>
            <person name="Toyoda A."/>
            <person name="Takaki Y."/>
            <person name="Nishi S."/>
            <person name="Hori S."/>
            <person name="Arai W."/>
            <person name="Tsubouchi T."/>
            <person name="Morono Y."/>
            <person name="Uchiyama I."/>
            <person name="Ito T."/>
            <person name="Fujiyama A."/>
            <person name="Inagaki F."/>
            <person name="Takami H."/>
        </authorList>
    </citation>
    <scope>NUCLEOTIDE SEQUENCE</scope>
    <source>
        <strain evidence="10">Expedition CK06-06</strain>
    </source>
</reference>
<dbReference type="PANTHER" id="PTHR30572:SF4">
    <property type="entry name" value="ABC TRANSPORTER PERMEASE YTRF"/>
    <property type="match status" value="1"/>
</dbReference>
<dbReference type="EMBL" id="BARS01038027">
    <property type="protein sequence ID" value="GAG17943.1"/>
    <property type="molecule type" value="Genomic_DNA"/>
</dbReference>
<keyword evidence="5 7" id="KW-0472">Membrane</keyword>
<dbReference type="Pfam" id="PF12704">
    <property type="entry name" value="MacB_PCD"/>
    <property type="match status" value="1"/>
</dbReference>
<dbReference type="GO" id="GO:0022857">
    <property type="term" value="F:transmembrane transporter activity"/>
    <property type="evidence" value="ECO:0007669"/>
    <property type="project" value="TreeGrafter"/>
</dbReference>
<keyword evidence="4 7" id="KW-1133">Transmembrane helix</keyword>
<feature type="non-terminal residue" evidence="10">
    <location>
        <position position="1"/>
    </location>
</feature>
<comment type="similarity">
    <text evidence="6">Belongs to the ABC-4 integral membrane protein family.</text>
</comment>
<gene>
    <name evidence="10" type="ORF">S01H1_58227</name>
</gene>
<evidence type="ECO:0000256" key="1">
    <source>
        <dbReference type="ARBA" id="ARBA00004651"/>
    </source>
</evidence>
<organism evidence="10">
    <name type="scientific">marine sediment metagenome</name>
    <dbReference type="NCBI Taxonomy" id="412755"/>
    <lineage>
        <taxon>unclassified sequences</taxon>
        <taxon>metagenomes</taxon>
        <taxon>ecological metagenomes</taxon>
    </lineage>
</organism>
<feature type="non-terminal residue" evidence="10">
    <location>
        <position position="256"/>
    </location>
</feature>
<comment type="caution">
    <text evidence="10">The sequence shown here is derived from an EMBL/GenBank/DDBJ whole genome shotgun (WGS) entry which is preliminary data.</text>
</comment>
<protein>
    <submittedName>
        <fullName evidence="10">Uncharacterized protein</fullName>
    </submittedName>
</protein>
<evidence type="ECO:0000259" key="9">
    <source>
        <dbReference type="Pfam" id="PF12704"/>
    </source>
</evidence>
<dbReference type="GO" id="GO:0005886">
    <property type="term" value="C:plasma membrane"/>
    <property type="evidence" value="ECO:0007669"/>
    <property type="project" value="UniProtKB-SubCell"/>
</dbReference>